<feature type="transmembrane region" description="Helical" evidence="1">
    <location>
        <begin position="6"/>
        <end position="26"/>
    </location>
</feature>
<sequence length="228" mass="26234">MSSPVTWYRITNVVVALGLAVAKYTVYDAKVNTLDFAGAIFTGIVLYVIGWWENDLRLQWYFKTDWKAQRQGMNSIWTSCVDGLEHSRITLGSLINEDTILLFYVLLVAFQYLLLLILLPVIMNRYYRGNWPLLCAWSFLSHFSSPFANDGRSQNRRLARIERKFLGITAVLLLYHSLYLVIKPVIDGSIHWISSSDFTLICLAAFNLFFDACLFTAWAVKGRVWPVI</sequence>
<protein>
    <submittedName>
        <fullName evidence="2">Uncharacterized protein</fullName>
    </submittedName>
</protein>
<feature type="transmembrane region" description="Helical" evidence="1">
    <location>
        <begin position="101"/>
        <end position="122"/>
    </location>
</feature>
<feature type="transmembrane region" description="Helical" evidence="1">
    <location>
        <begin position="165"/>
        <end position="186"/>
    </location>
</feature>
<feature type="transmembrane region" description="Helical" evidence="1">
    <location>
        <begin position="33"/>
        <end position="52"/>
    </location>
</feature>
<dbReference type="InParanoid" id="A0A0C2TI57"/>
<keyword evidence="1" id="KW-0812">Transmembrane</keyword>
<evidence type="ECO:0000256" key="1">
    <source>
        <dbReference type="SAM" id="Phobius"/>
    </source>
</evidence>
<dbReference type="Proteomes" id="UP000054549">
    <property type="component" value="Unassembled WGS sequence"/>
</dbReference>
<keyword evidence="1" id="KW-1133">Transmembrane helix</keyword>
<proteinExistence type="predicted"/>
<evidence type="ECO:0000313" key="2">
    <source>
        <dbReference type="EMBL" id="KIL66649.1"/>
    </source>
</evidence>
<dbReference type="HOGENOM" id="CLU_105911_0_0_1"/>
<dbReference type="EMBL" id="KN818235">
    <property type="protein sequence ID" value="KIL66649.1"/>
    <property type="molecule type" value="Genomic_DNA"/>
</dbReference>
<keyword evidence="1" id="KW-0472">Membrane</keyword>
<gene>
    <name evidence="2" type="ORF">M378DRAFT_160663</name>
</gene>
<evidence type="ECO:0000313" key="3">
    <source>
        <dbReference type="Proteomes" id="UP000054549"/>
    </source>
</evidence>
<organism evidence="2 3">
    <name type="scientific">Amanita muscaria (strain Koide BX008)</name>
    <dbReference type="NCBI Taxonomy" id="946122"/>
    <lineage>
        <taxon>Eukaryota</taxon>
        <taxon>Fungi</taxon>
        <taxon>Dikarya</taxon>
        <taxon>Basidiomycota</taxon>
        <taxon>Agaricomycotina</taxon>
        <taxon>Agaricomycetes</taxon>
        <taxon>Agaricomycetidae</taxon>
        <taxon>Agaricales</taxon>
        <taxon>Pluteineae</taxon>
        <taxon>Amanitaceae</taxon>
        <taxon>Amanita</taxon>
    </lineage>
</organism>
<reference evidence="2 3" key="1">
    <citation type="submission" date="2014-04" db="EMBL/GenBank/DDBJ databases">
        <title>Evolutionary Origins and Diversification of the Mycorrhizal Mutualists.</title>
        <authorList>
            <consortium name="DOE Joint Genome Institute"/>
            <consortium name="Mycorrhizal Genomics Consortium"/>
            <person name="Kohler A."/>
            <person name="Kuo A."/>
            <person name="Nagy L.G."/>
            <person name="Floudas D."/>
            <person name="Copeland A."/>
            <person name="Barry K.W."/>
            <person name="Cichocki N."/>
            <person name="Veneault-Fourrey C."/>
            <person name="LaButti K."/>
            <person name="Lindquist E.A."/>
            <person name="Lipzen A."/>
            <person name="Lundell T."/>
            <person name="Morin E."/>
            <person name="Murat C."/>
            <person name="Riley R."/>
            <person name="Ohm R."/>
            <person name="Sun H."/>
            <person name="Tunlid A."/>
            <person name="Henrissat B."/>
            <person name="Grigoriev I.V."/>
            <person name="Hibbett D.S."/>
            <person name="Martin F."/>
        </authorList>
    </citation>
    <scope>NUCLEOTIDE SEQUENCE [LARGE SCALE GENOMIC DNA]</scope>
    <source>
        <strain evidence="2 3">Koide BX008</strain>
    </source>
</reference>
<keyword evidence="3" id="KW-1185">Reference proteome</keyword>
<accession>A0A0C2TI57</accession>
<name>A0A0C2TI57_AMAMK</name>
<feature type="transmembrane region" description="Helical" evidence="1">
    <location>
        <begin position="198"/>
        <end position="220"/>
    </location>
</feature>
<dbReference type="AlphaFoldDB" id="A0A0C2TI57"/>